<dbReference type="Pfam" id="PF00107">
    <property type="entry name" value="ADH_zinc_N"/>
    <property type="match status" value="1"/>
</dbReference>
<dbReference type="InterPro" id="IPR002328">
    <property type="entry name" value="ADH_Zn_CS"/>
</dbReference>
<dbReference type="EMBL" id="CP104067">
    <property type="protein sequence ID" value="WAH43053.1"/>
    <property type="molecule type" value="Genomic_DNA"/>
</dbReference>
<evidence type="ECO:0000256" key="3">
    <source>
        <dbReference type="ARBA" id="ARBA00023002"/>
    </source>
</evidence>
<dbReference type="Proteomes" id="UP001164761">
    <property type="component" value="Chromosome"/>
</dbReference>
<gene>
    <name evidence="6" type="ORF">NZD89_06495</name>
</gene>
<evidence type="ECO:0000256" key="2">
    <source>
        <dbReference type="ARBA" id="ARBA00022833"/>
    </source>
</evidence>
<dbReference type="SUPFAM" id="SSF50129">
    <property type="entry name" value="GroES-like"/>
    <property type="match status" value="1"/>
</dbReference>
<dbReference type="InterPro" id="IPR011032">
    <property type="entry name" value="GroES-like_sf"/>
</dbReference>
<evidence type="ECO:0000256" key="1">
    <source>
        <dbReference type="ARBA" id="ARBA00022723"/>
    </source>
</evidence>
<keyword evidence="7" id="KW-1185">Reference proteome</keyword>
<dbReference type="RefSeq" id="WP_268006932.1">
    <property type="nucleotide sequence ID" value="NZ_CP104067.1"/>
</dbReference>
<feature type="domain" description="Enoyl reductase (ER)" evidence="5">
    <location>
        <begin position="8"/>
        <end position="337"/>
    </location>
</feature>
<evidence type="ECO:0000259" key="5">
    <source>
        <dbReference type="SMART" id="SM00829"/>
    </source>
</evidence>
<proteinExistence type="inferred from homology"/>
<dbReference type="InterPro" id="IPR013149">
    <property type="entry name" value="ADH-like_C"/>
</dbReference>
<dbReference type="Gene3D" id="3.90.180.10">
    <property type="entry name" value="Medium-chain alcohol dehydrogenases, catalytic domain"/>
    <property type="match status" value="1"/>
</dbReference>
<dbReference type="PANTHER" id="PTHR43401">
    <property type="entry name" value="L-THREONINE 3-DEHYDROGENASE"/>
    <property type="match status" value="1"/>
</dbReference>
<name>A0ABY6ZKC6_9BACL</name>
<evidence type="ECO:0000313" key="6">
    <source>
        <dbReference type="EMBL" id="WAH43053.1"/>
    </source>
</evidence>
<keyword evidence="1 4" id="KW-0479">Metal-binding</keyword>
<dbReference type="SMART" id="SM00829">
    <property type="entry name" value="PKS_ER"/>
    <property type="match status" value="1"/>
</dbReference>
<accession>A0ABY6ZKC6</accession>
<organism evidence="6 7">
    <name type="scientific">Alicyclobacillus fastidiosus</name>
    <dbReference type="NCBI Taxonomy" id="392011"/>
    <lineage>
        <taxon>Bacteria</taxon>
        <taxon>Bacillati</taxon>
        <taxon>Bacillota</taxon>
        <taxon>Bacilli</taxon>
        <taxon>Bacillales</taxon>
        <taxon>Alicyclobacillaceae</taxon>
        <taxon>Alicyclobacillus</taxon>
    </lineage>
</organism>
<dbReference type="InterPro" id="IPR013154">
    <property type="entry name" value="ADH-like_N"/>
</dbReference>
<evidence type="ECO:0000313" key="7">
    <source>
        <dbReference type="Proteomes" id="UP001164761"/>
    </source>
</evidence>
<dbReference type="CDD" id="cd08234">
    <property type="entry name" value="threonine_DH_like"/>
    <property type="match status" value="1"/>
</dbReference>
<reference evidence="6" key="1">
    <citation type="submission" date="2022-08" db="EMBL/GenBank/DDBJ databases">
        <title>Alicyclobacillus fastidiosus DSM 17978, complete genome.</title>
        <authorList>
            <person name="Wang Q."/>
            <person name="Cai R."/>
            <person name="Wang Z."/>
        </authorList>
    </citation>
    <scope>NUCLEOTIDE SEQUENCE</scope>
    <source>
        <strain evidence="6">DSM 17978</strain>
    </source>
</reference>
<dbReference type="Pfam" id="PF08240">
    <property type="entry name" value="ADH_N"/>
    <property type="match status" value="1"/>
</dbReference>
<dbReference type="Gene3D" id="3.40.50.720">
    <property type="entry name" value="NAD(P)-binding Rossmann-like Domain"/>
    <property type="match status" value="1"/>
</dbReference>
<keyword evidence="2 4" id="KW-0862">Zinc</keyword>
<comment type="cofactor">
    <cofactor evidence="4">
        <name>Zn(2+)</name>
        <dbReference type="ChEBI" id="CHEBI:29105"/>
    </cofactor>
</comment>
<sequence>MKVAEFQGIGTIRIEERPVPKPSPSEVIVRVMVCGICGTDQHIYHGKPGSASVVAPRVLGHELAGEISAVGEQVTSFAIGDRVTVDPNIYCGRCNHCRGGRMHLCDHLKAVGVTQDGGMAEYVTVPAANCFSLPAMLTFEQGAMMEPLGCCLHGIAQLDIKPGASAVVIGGGYIGLLMVQLLHLYGASPIVVSELDKSKHAIAVELGATCAYSPVDTDLMSVREEQASGGFDIVIECVGRAETMQTAIHMAGKGGQILLFGVADPSTDITVNPFEIFSKELQIKGSFINPHTHNAAIALVQQGKVDVTRTISHRFSLEELPDAMASYPSLRVTKGILHLT</sequence>
<dbReference type="SUPFAM" id="SSF51735">
    <property type="entry name" value="NAD(P)-binding Rossmann-fold domains"/>
    <property type="match status" value="1"/>
</dbReference>
<dbReference type="PROSITE" id="PS00059">
    <property type="entry name" value="ADH_ZINC"/>
    <property type="match status" value="1"/>
</dbReference>
<dbReference type="PANTHER" id="PTHR43401:SF2">
    <property type="entry name" value="L-THREONINE 3-DEHYDROGENASE"/>
    <property type="match status" value="1"/>
</dbReference>
<dbReference type="InterPro" id="IPR020843">
    <property type="entry name" value="ER"/>
</dbReference>
<dbReference type="InterPro" id="IPR050129">
    <property type="entry name" value="Zn_alcohol_dh"/>
</dbReference>
<evidence type="ECO:0000256" key="4">
    <source>
        <dbReference type="RuleBase" id="RU361277"/>
    </source>
</evidence>
<comment type="similarity">
    <text evidence="4">Belongs to the zinc-containing alcohol dehydrogenase family.</text>
</comment>
<dbReference type="InterPro" id="IPR036291">
    <property type="entry name" value="NAD(P)-bd_dom_sf"/>
</dbReference>
<protein>
    <submittedName>
        <fullName evidence="6">Zinc-dependent alcohol dehydrogenase family protein</fullName>
    </submittedName>
</protein>
<keyword evidence="3" id="KW-0560">Oxidoreductase</keyword>